<dbReference type="InterPro" id="IPR036259">
    <property type="entry name" value="MFS_trans_sf"/>
</dbReference>
<dbReference type="SUPFAM" id="SSF103473">
    <property type="entry name" value="MFS general substrate transporter"/>
    <property type="match status" value="1"/>
</dbReference>
<dbReference type="CDD" id="cd17388">
    <property type="entry name" value="MFS_TetA"/>
    <property type="match status" value="1"/>
</dbReference>
<evidence type="ECO:0000256" key="6">
    <source>
        <dbReference type="ARBA" id="ARBA00022989"/>
    </source>
</evidence>
<comment type="function">
    <text evidence="1">Resistance to tetracycline by an active tetracycline efflux. This is an energy-dependent process that decreases the accumulation of the antibiotic in whole cells. This protein functions as a metal-tetracycline/H(+) antiporter.</text>
</comment>
<dbReference type="Proteomes" id="UP000076128">
    <property type="component" value="Chromosome"/>
</dbReference>
<feature type="transmembrane region" description="Helical" evidence="8">
    <location>
        <begin position="346"/>
        <end position="368"/>
    </location>
</feature>
<evidence type="ECO:0000256" key="1">
    <source>
        <dbReference type="ARBA" id="ARBA00003279"/>
    </source>
</evidence>
<gene>
    <name evidence="10" type="ORF">AKL17_0863</name>
</gene>
<dbReference type="GO" id="GO:0016020">
    <property type="term" value="C:membrane"/>
    <property type="evidence" value="ECO:0007669"/>
    <property type="project" value="UniProtKB-SubCell"/>
</dbReference>
<keyword evidence="4" id="KW-0813">Transport</keyword>
<name>A0A159YZR7_9RHOB</name>
<dbReference type="InterPro" id="IPR020846">
    <property type="entry name" value="MFS_dom"/>
</dbReference>
<feature type="transmembrane region" description="Helical" evidence="8">
    <location>
        <begin position="138"/>
        <end position="162"/>
    </location>
</feature>
<keyword evidence="6 8" id="KW-1133">Transmembrane helix</keyword>
<feature type="domain" description="Major facilitator superfamily (MFS) profile" evidence="9">
    <location>
        <begin position="9"/>
        <end position="403"/>
    </location>
</feature>
<feature type="transmembrane region" description="Helical" evidence="8">
    <location>
        <begin position="254"/>
        <end position="273"/>
    </location>
</feature>
<dbReference type="InterPro" id="IPR011701">
    <property type="entry name" value="MFS"/>
</dbReference>
<dbReference type="PROSITE" id="PS50850">
    <property type="entry name" value="MFS"/>
    <property type="match status" value="1"/>
</dbReference>
<keyword evidence="5 8" id="KW-0812">Transmembrane</keyword>
<comment type="subcellular location">
    <subcellularLocation>
        <location evidence="2">Membrane</location>
        <topology evidence="2">Multi-pass membrane protein</topology>
    </subcellularLocation>
</comment>
<evidence type="ECO:0000313" key="11">
    <source>
        <dbReference type="Proteomes" id="UP000076128"/>
    </source>
</evidence>
<dbReference type="InterPro" id="IPR005829">
    <property type="entry name" value="Sugar_transporter_CS"/>
</dbReference>
<feature type="transmembrane region" description="Helical" evidence="8">
    <location>
        <begin position="374"/>
        <end position="398"/>
    </location>
</feature>
<dbReference type="STRING" id="1335048.AKL17_0863"/>
<feature type="transmembrane region" description="Helical" evidence="8">
    <location>
        <begin position="168"/>
        <end position="186"/>
    </location>
</feature>
<feature type="transmembrane region" description="Helical" evidence="8">
    <location>
        <begin position="80"/>
        <end position="99"/>
    </location>
</feature>
<evidence type="ECO:0000256" key="8">
    <source>
        <dbReference type="SAM" id="Phobius"/>
    </source>
</evidence>
<sequence>MPAVQPRLALTFILLTVAIDSIGVGLIFPVMPDLLEEVTGGTVANAALWGGVLATAYAAMQFVFGPIVGNLSDRYGRRPVLLSALAVMTADYLLMSVAHTVWLLLVGRVIAGITAATHAAAGAYIADISAPDERAKNFGLIGAAFGVGFVAGPLIGGLLAGIDTRAPFYAAAAMAAANLCLGWVVLPETVTDAIRRPFSWARANPLASFRAIGRLPGLQRMLLVLFVYSVGFHVYPVIWSFYGKARFGWDSWMIGLSLAAFGLCIALVQALLVGPAIRQLGDRGAVLWGMVAELATFLFYGFVTSGALALVFTPVAALGGIVMPALQASMSRAAPADQQGELQGVLASIGAVAMIVSPLVMTATFGAFTQPQAAFYAPGAPFLLSAVLMVVCVILLVAHPRDPVPA</sequence>
<accession>A0A159YZR7</accession>
<evidence type="ECO:0000256" key="3">
    <source>
        <dbReference type="ARBA" id="ARBA00007520"/>
    </source>
</evidence>
<dbReference type="PRINTS" id="PR01035">
    <property type="entry name" value="TCRTETA"/>
</dbReference>
<dbReference type="InterPro" id="IPR001958">
    <property type="entry name" value="Tet-R_TetA/multi-R_MdtG-like"/>
</dbReference>
<evidence type="ECO:0000256" key="4">
    <source>
        <dbReference type="ARBA" id="ARBA00022448"/>
    </source>
</evidence>
<feature type="transmembrane region" description="Helical" evidence="8">
    <location>
        <begin position="105"/>
        <end position="126"/>
    </location>
</feature>
<feature type="transmembrane region" description="Helical" evidence="8">
    <location>
        <begin position="47"/>
        <end position="68"/>
    </location>
</feature>
<evidence type="ECO:0000259" key="9">
    <source>
        <dbReference type="PROSITE" id="PS50850"/>
    </source>
</evidence>
<dbReference type="OrthoDB" id="9764259at2"/>
<keyword evidence="7 8" id="KW-0472">Membrane</keyword>
<dbReference type="AlphaFoldDB" id="A0A159YZR7"/>
<proteinExistence type="inferred from homology"/>
<feature type="transmembrane region" description="Helical" evidence="8">
    <location>
        <begin position="222"/>
        <end position="242"/>
    </location>
</feature>
<dbReference type="Gene3D" id="1.20.1250.20">
    <property type="entry name" value="MFS general substrate transporter like domains"/>
    <property type="match status" value="1"/>
</dbReference>
<comment type="similarity">
    <text evidence="3">Belongs to the major facilitator superfamily. TCR/Tet family.</text>
</comment>
<reference evidence="10 11" key="1">
    <citation type="submission" date="2015-09" db="EMBL/GenBank/DDBJ databases">
        <title>Complete genome sequence of Defluviimonas alba cai42t isolated from an oilfield in Xinjiang.</title>
        <authorList>
            <person name="Geng S."/>
            <person name="Pan X."/>
            <person name="Wu X."/>
        </authorList>
    </citation>
    <scope>NUCLEOTIDE SEQUENCE [LARGE SCALE GENOMIC DNA]</scope>
    <source>
        <strain evidence="11">cai42</strain>
    </source>
</reference>
<dbReference type="Pfam" id="PF07690">
    <property type="entry name" value="MFS_1"/>
    <property type="match status" value="1"/>
</dbReference>
<dbReference type="EMBL" id="CP012661">
    <property type="protein sequence ID" value="AMY68122.1"/>
    <property type="molecule type" value="Genomic_DNA"/>
</dbReference>
<evidence type="ECO:0000256" key="2">
    <source>
        <dbReference type="ARBA" id="ARBA00004141"/>
    </source>
</evidence>
<dbReference type="GO" id="GO:0022857">
    <property type="term" value="F:transmembrane transporter activity"/>
    <property type="evidence" value="ECO:0007669"/>
    <property type="project" value="InterPro"/>
</dbReference>
<protein>
    <submittedName>
        <fullName evidence="10">Tetracycline resistance protein</fullName>
    </submittedName>
</protein>
<dbReference type="PANTHER" id="PTHR23504">
    <property type="entry name" value="MAJOR FACILITATOR SUPERFAMILY DOMAIN-CONTAINING PROTEIN 10"/>
    <property type="match status" value="1"/>
</dbReference>
<keyword evidence="11" id="KW-1185">Reference proteome</keyword>
<organism evidence="10 11">
    <name type="scientific">Frigidibacter mobilis</name>
    <dbReference type="NCBI Taxonomy" id="1335048"/>
    <lineage>
        <taxon>Bacteria</taxon>
        <taxon>Pseudomonadati</taxon>
        <taxon>Pseudomonadota</taxon>
        <taxon>Alphaproteobacteria</taxon>
        <taxon>Rhodobacterales</taxon>
        <taxon>Paracoccaceae</taxon>
        <taxon>Frigidibacter</taxon>
    </lineage>
</organism>
<evidence type="ECO:0000313" key="10">
    <source>
        <dbReference type="EMBL" id="AMY68122.1"/>
    </source>
</evidence>
<dbReference type="KEGG" id="daa:AKL17_0863"/>
<dbReference type="PROSITE" id="PS00216">
    <property type="entry name" value="SUGAR_TRANSPORT_1"/>
    <property type="match status" value="1"/>
</dbReference>
<dbReference type="PANTHER" id="PTHR23504:SF15">
    <property type="entry name" value="MAJOR FACILITATOR SUPERFAMILY (MFS) PROFILE DOMAIN-CONTAINING PROTEIN"/>
    <property type="match status" value="1"/>
</dbReference>
<evidence type="ECO:0000256" key="7">
    <source>
        <dbReference type="ARBA" id="ARBA00023136"/>
    </source>
</evidence>
<evidence type="ECO:0000256" key="5">
    <source>
        <dbReference type="ARBA" id="ARBA00022692"/>
    </source>
</evidence>